<dbReference type="EMBL" id="JAFLVX010000007">
    <property type="protein sequence ID" value="MBO0475890.1"/>
    <property type="molecule type" value="Genomic_DNA"/>
</dbReference>
<keyword evidence="1" id="KW-0472">Membrane</keyword>
<protein>
    <submittedName>
        <fullName evidence="2">Uncharacterized protein</fullName>
    </submittedName>
</protein>
<evidence type="ECO:0000256" key="1">
    <source>
        <dbReference type="SAM" id="Phobius"/>
    </source>
</evidence>
<accession>A0ABS3HQ72</accession>
<feature type="transmembrane region" description="Helical" evidence="1">
    <location>
        <begin position="12"/>
        <end position="36"/>
    </location>
</feature>
<gene>
    <name evidence="2" type="ORF">DOK76_02330</name>
</gene>
<organism evidence="2 3">
    <name type="scientific">Candidatus Vagococcus giribetii</name>
    <dbReference type="NCBI Taxonomy" id="2230876"/>
    <lineage>
        <taxon>Bacteria</taxon>
        <taxon>Bacillati</taxon>
        <taxon>Bacillota</taxon>
        <taxon>Bacilli</taxon>
        <taxon>Lactobacillales</taxon>
        <taxon>Enterococcaceae</taxon>
        <taxon>Vagococcus</taxon>
    </lineage>
</organism>
<dbReference type="RefSeq" id="WP_206964703.1">
    <property type="nucleotide sequence ID" value="NZ_JAFLVX010000007.1"/>
</dbReference>
<keyword evidence="3" id="KW-1185">Reference proteome</keyword>
<keyword evidence="1" id="KW-1133">Transmembrane helix</keyword>
<comment type="caution">
    <text evidence="2">The sequence shown here is derived from an EMBL/GenBank/DDBJ whole genome shotgun (WGS) entry which is preliminary data.</text>
</comment>
<sequence length="667" mass="74607">MVKNWIKDEKGFTMVQTLATLMLISLLGLGLILLGFQVSEQITVTQAISQQKNYKTFATQEAKITLDKELEQVFSEENLKKNPLGMNDGMLRKLMTDFVRNHEVLNEEKFKKTGSASYKNTLSSFTIENMGALVPGEEEEQGWEGQSQSSVSTNYYNYRVRIPVKTTITEKEKETTLTSDYCYEVQWESKKEGDLVLETDIWGNMYYQINRPGGIQNLSADTVMRRMANIYHIQDETPDYLIPFPVKDANNKVLNGTFGIESPFVADVTDGKSVLNNDVSRLQFEGSLLLENGFDLSGNKSDAQLVTKNLLGLTNASNGINGISQSAIKNLSIDARTGLYISLDPESRSRDGSGKKITINNDGQSLIETTNLVINQTIDSNNPDVGTYITSGEIQVGPTRNETTDYREYKGTADTKNLQRHDWHQYQQGNAIISNSKVVLDSQTSRSSGVSVNVANNFMLTNAGMSADLVEDSFSYFQDEGREKIKKPSELVLQGRNTHFNVEGYSYLDAPKRNQRPLTGDGNNEKHIYITNQGLNKITLKDGSQMELGFTGIETFTLESGRDTVFSVKLLPGLALFNPYFLEQSVRNNHLNGKVVLETYNKEDASKLAAELASKQIPYNVVNSVSGNYSNCDNGVVTIVENRSGNVQTQYQYVTRQFSYLTDVKYK</sequence>
<evidence type="ECO:0000313" key="3">
    <source>
        <dbReference type="Proteomes" id="UP000664857"/>
    </source>
</evidence>
<keyword evidence="1" id="KW-0812">Transmembrane</keyword>
<name>A0ABS3HQ72_9ENTE</name>
<dbReference type="Proteomes" id="UP000664857">
    <property type="component" value="Unassembled WGS sequence"/>
</dbReference>
<evidence type="ECO:0000313" key="2">
    <source>
        <dbReference type="EMBL" id="MBO0475890.1"/>
    </source>
</evidence>
<reference evidence="2 3" key="1">
    <citation type="submission" date="2021-03" db="EMBL/GenBank/DDBJ databases">
        <title>Enterococcal diversity collection.</title>
        <authorList>
            <person name="Gilmore M.S."/>
            <person name="Schwartzman J."/>
            <person name="Van Tyne D."/>
            <person name="Martin M."/>
            <person name="Earl A.M."/>
            <person name="Manson A.L."/>
            <person name="Straub T."/>
            <person name="Salamzade R."/>
            <person name="Saavedra J."/>
            <person name="Lebreton F."/>
            <person name="Prichula J."/>
            <person name="Schaufler K."/>
            <person name="Gaca A."/>
            <person name="Sgardioli B."/>
            <person name="Wagenaar J."/>
            <person name="Strong T."/>
        </authorList>
    </citation>
    <scope>NUCLEOTIDE SEQUENCE [LARGE SCALE GENOMIC DNA]</scope>
    <source>
        <strain evidence="2 3">DIV0080</strain>
    </source>
</reference>
<proteinExistence type="predicted"/>